<dbReference type="EMBL" id="GL888873">
    <property type="protein sequence ID" value="EGI57520.1"/>
    <property type="molecule type" value="Genomic_DNA"/>
</dbReference>
<accession>F4X7P7</accession>
<proteinExistence type="predicted"/>
<sequence>MGTGKYPLRDIKVHYTECHVSPAAMDAAGPSTRGSLGECSGTGQPTVSRAAKVTTRLAKMTNRRFCFWFQKQNKFNTRLAIALATATLNETSTKRNGMRVVIEMIHAFRSGDKAARLRKLTRFITTEDAPGRINALLESNQ</sequence>
<gene>
    <name evidence="1" type="ORF">G5I_14431</name>
</gene>
<protein>
    <submittedName>
        <fullName evidence="1">Uncharacterized protein</fullName>
    </submittedName>
</protein>
<organism evidence="2">
    <name type="scientific">Acromyrmex echinatior</name>
    <name type="common">Panamanian leafcutter ant</name>
    <name type="synonym">Acromyrmex octospinosus echinatior</name>
    <dbReference type="NCBI Taxonomy" id="103372"/>
    <lineage>
        <taxon>Eukaryota</taxon>
        <taxon>Metazoa</taxon>
        <taxon>Ecdysozoa</taxon>
        <taxon>Arthropoda</taxon>
        <taxon>Hexapoda</taxon>
        <taxon>Insecta</taxon>
        <taxon>Pterygota</taxon>
        <taxon>Neoptera</taxon>
        <taxon>Endopterygota</taxon>
        <taxon>Hymenoptera</taxon>
        <taxon>Apocrita</taxon>
        <taxon>Aculeata</taxon>
        <taxon>Formicoidea</taxon>
        <taxon>Formicidae</taxon>
        <taxon>Myrmicinae</taxon>
        <taxon>Acromyrmex</taxon>
    </lineage>
</organism>
<name>F4X7P7_ACREC</name>
<dbReference type="Proteomes" id="UP000007755">
    <property type="component" value="Unassembled WGS sequence"/>
</dbReference>
<reference evidence="1" key="1">
    <citation type="submission" date="2011-02" db="EMBL/GenBank/DDBJ databases">
        <title>The genome of the leaf-cutting ant Acromyrmex echinatior suggests key adaptations to social evolution and fungus farming.</title>
        <authorList>
            <person name="Nygaard S."/>
            <person name="Zhang G."/>
        </authorList>
    </citation>
    <scope>NUCLEOTIDE SEQUENCE</scope>
</reference>
<evidence type="ECO:0000313" key="1">
    <source>
        <dbReference type="EMBL" id="EGI57520.1"/>
    </source>
</evidence>
<keyword evidence="2" id="KW-1185">Reference proteome</keyword>
<dbReference type="AlphaFoldDB" id="F4X7P7"/>
<evidence type="ECO:0000313" key="2">
    <source>
        <dbReference type="Proteomes" id="UP000007755"/>
    </source>
</evidence>
<dbReference type="InParanoid" id="F4X7P7"/>